<reference evidence="2 3" key="1">
    <citation type="journal article" date="2019" name="Int. J. Syst. Evol. Microbiol.">
        <title>The Global Catalogue of Microorganisms (GCM) 10K type strain sequencing project: providing services to taxonomists for standard genome sequencing and annotation.</title>
        <authorList>
            <consortium name="The Broad Institute Genomics Platform"/>
            <consortium name="The Broad Institute Genome Sequencing Center for Infectious Disease"/>
            <person name="Wu L."/>
            <person name="Ma J."/>
        </authorList>
    </citation>
    <scope>NUCLEOTIDE SEQUENCE [LARGE SCALE GENOMIC DNA]</scope>
    <source>
        <strain evidence="2 3">JCM 11444</strain>
    </source>
</reference>
<name>A0ABN1RS74_9ACTN</name>
<feature type="compositionally biased region" description="Basic residues" evidence="1">
    <location>
        <begin position="1"/>
        <end position="11"/>
    </location>
</feature>
<dbReference type="Proteomes" id="UP001500418">
    <property type="component" value="Unassembled WGS sequence"/>
</dbReference>
<dbReference type="EMBL" id="BAAAID010000159">
    <property type="protein sequence ID" value="GAA0962560.1"/>
    <property type="molecule type" value="Genomic_DNA"/>
</dbReference>
<comment type="caution">
    <text evidence="2">The sequence shown here is derived from an EMBL/GenBank/DDBJ whole genome shotgun (WGS) entry which is preliminary data.</text>
</comment>
<feature type="region of interest" description="Disordered" evidence="1">
    <location>
        <begin position="1"/>
        <end position="20"/>
    </location>
</feature>
<organism evidence="2 3">
    <name type="scientific">Streptomyces rhizosphaericus</name>
    <dbReference type="NCBI Taxonomy" id="114699"/>
    <lineage>
        <taxon>Bacteria</taxon>
        <taxon>Bacillati</taxon>
        <taxon>Actinomycetota</taxon>
        <taxon>Actinomycetes</taxon>
        <taxon>Kitasatosporales</taxon>
        <taxon>Streptomycetaceae</taxon>
        <taxon>Streptomyces</taxon>
        <taxon>Streptomyces violaceusniger group</taxon>
    </lineage>
</organism>
<evidence type="ECO:0000313" key="3">
    <source>
        <dbReference type="Proteomes" id="UP001500418"/>
    </source>
</evidence>
<proteinExistence type="predicted"/>
<gene>
    <name evidence="2" type="ORF">GCM10009575_097670</name>
</gene>
<protein>
    <submittedName>
        <fullName evidence="2">Uncharacterized protein</fullName>
    </submittedName>
</protein>
<sequence>MRLRRVVRRTPRSASGPAPRLRQGVVLPGLVAYAKRRGAVSMCGSAARARPATTAPQSADDASRHFQRQRYRFWACVACIRATYAAACERRSMPSLESRLET</sequence>
<evidence type="ECO:0000256" key="1">
    <source>
        <dbReference type="SAM" id="MobiDB-lite"/>
    </source>
</evidence>
<keyword evidence="3" id="KW-1185">Reference proteome</keyword>
<accession>A0ABN1RS74</accession>
<evidence type="ECO:0000313" key="2">
    <source>
        <dbReference type="EMBL" id="GAA0962560.1"/>
    </source>
</evidence>